<dbReference type="OrthoDB" id="4843611at2"/>
<dbReference type="EMBL" id="AVPK01000005">
    <property type="protein sequence ID" value="KGN37589.1"/>
    <property type="molecule type" value="Genomic_DNA"/>
</dbReference>
<dbReference type="InterPro" id="IPR006311">
    <property type="entry name" value="TAT_signal"/>
</dbReference>
<reference evidence="2 3" key="1">
    <citation type="submission" date="2013-08" db="EMBL/GenBank/DDBJ databases">
        <title>The genome sequence of Knoellia subterranea.</title>
        <authorList>
            <person name="Zhu W."/>
            <person name="Wang G."/>
        </authorList>
    </citation>
    <scope>NUCLEOTIDE SEQUENCE [LARGE SCALE GENOMIC DNA]</scope>
    <source>
        <strain evidence="2 3">KCTC 19937</strain>
    </source>
</reference>
<feature type="signal peptide" evidence="1">
    <location>
        <begin position="1"/>
        <end position="30"/>
    </location>
</feature>
<dbReference type="Proteomes" id="UP000030011">
    <property type="component" value="Unassembled WGS sequence"/>
</dbReference>
<evidence type="ECO:0000256" key="1">
    <source>
        <dbReference type="SAM" id="SignalP"/>
    </source>
</evidence>
<name>A0A0A0JLH0_9MICO</name>
<dbReference type="RefSeq" id="WP_035904893.1">
    <property type="nucleotide sequence ID" value="NZ_AVPK01000005.1"/>
</dbReference>
<gene>
    <name evidence="2" type="ORF">N803_14030</name>
</gene>
<accession>A0A0A0JLH0</accession>
<evidence type="ECO:0000313" key="3">
    <source>
        <dbReference type="Proteomes" id="UP000030011"/>
    </source>
</evidence>
<keyword evidence="1" id="KW-0732">Signal</keyword>
<comment type="caution">
    <text evidence="2">The sequence shown here is derived from an EMBL/GenBank/DDBJ whole genome shotgun (WGS) entry which is preliminary data.</text>
</comment>
<evidence type="ECO:0000313" key="2">
    <source>
        <dbReference type="EMBL" id="KGN37589.1"/>
    </source>
</evidence>
<dbReference type="PROSITE" id="PS51318">
    <property type="entry name" value="TAT"/>
    <property type="match status" value="1"/>
</dbReference>
<dbReference type="eggNOG" id="ENOG503220J">
    <property type="taxonomic scope" value="Bacteria"/>
</dbReference>
<proteinExistence type="predicted"/>
<feature type="chain" id="PRO_5001964405" evidence="1">
    <location>
        <begin position="31"/>
        <end position="140"/>
    </location>
</feature>
<sequence length="140" mass="14518">MKVSKRLRRPLLALGGATAALFVAAPAAMAHHCFIPMYSLNAPASANWLVFSAEDGAALEAGYTAGCDEAVAAGYAALQKAGLPVGIKIFEHMTIGDPKETGRMNPNGANGKGLEYFGAGSELPGMMVMTWIKGADTVEC</sequence>
<protein>
    <submittedName>
        <fullName evidence="2">Uncharacterized protein</fullName>
    </submittedName>
</protein>
<organism evidence="2 3">
    <name type="scientific">Knoellia subterranea KCTC 19937</name>
    <dbReference type="NCBI Taxonomy" id="1385521"/>
    <lineage>
        <taxon>Bacteria</taxon>
        <taxon>Bacillati</taxon>
        <taxon>Actinomycetota</taxon>
        <taxon>Actinomycetes</taxon>
        <taxon>Micrococcales</taxon>
        <taxon>Intrasporangiaceae</taxon>
        <taxon>Knoellia</taxon>
    </lineage>
</organism>
<dbReference type="AlphaFoldDB" id="A0A0A0JLH0"/>
<keyword evidence="3" id="KW-1185">Reference proteome</keyword>